<organism evidence="1 2">
    <name type="scientific">Paramarasmius palmivorus</name>
    <dbReference type="NCBI Taxonomy" id="297713"/>
    <lineage>
        <taxon>Eukaryota</taxon>
        <taxon>Fungi</taxon>
        <taxon>Dikarya</taxon>
        <taxon>Basidiomycota</taxon>
        <taxon>Agaricomycotina</taxon>
        <taxon>Agaricomycetes</taxon>
        <taxon>Agaricomycetidae</taxon>
        <taxon>Agaricales</taxon>
        <taxon>Marasmiineae</taxon>
        <taxon>Marasmiaceae</taxon>
        <taxon>Paramarasmius</taxon>
    </lineage>
</organism>
<name>A0AAW0BN78_9AGAR</name>
<proteinExistence type="predicted"/>
<evidence type="ECO:0000313" key="2">
    <source>
        <dbReference type="Proteomes" id="UP001383192"/>
    </source>
</evidence>
<protein>
    <submittedName>
        <fullName evidence="1">Uncharacterized protein</fullName>
    </submittedName>
</protein>
<dbReference type="InterPro" id="IPR031755">
    <property type="entry name" value="Inhibitor_I66"/>
</dbReference>
<dbReference type="Pfam" id="PF16850">
    <property type="entry name" value="Inhibitor_I66"/>
    <property type="match status" value="1"/>
</dbReference>
<dbReference type="Proteomes" id="UP001383192">
    <property type="component" value="Unassembled WGS sequence"/>
</dbReference>
<sequence>MSLESGRYLIKNQNKYIGRHLHESMSMLPKHIVTLPEDVQAPKVWQVEPTGDNTYILRCKDGIAREHSDEIYAVVLHEPHPQEWYLEHVPHHGENVYVILRKDRQQGWIVTSDEDYQHVKCRPLLVGPSLPPFYPPNERFEFIRASESD</sequence>
<evidence type="ECO:0000313" key="1">
    <source>
        <dbReference type="EMBL" id="KAK7028169.1"/>
    </source>
</evidence>
<keyword evidence="2" id="KW-1185">Reference proteome</keyword>
<dbReference type="GO" id="GO:0004867">
    <property type="term" value="F:serine-type endopeptidase inhibitor activity"/>
    <property type="evidence" value="ECO:0007669"/>
    <property type="project" value="InterPro"/>
</dbReference>
<comment type="caution">
    <text evidence="1">The sequence shown here is derived from an EMBL/GenBank/DDBJ whole genome shotgun (WGS) entry which is preliminary data.</text>
</comment>
<dbReference type="EMBL" id="JAYKXP010000090">
    <property type="protein sequence ID" value="KAK7028169.1"/>
    <property type="molecule type" value="Genomic_DNA"/>
</dbReference>
<dbReference type="CDD" id="cd23428">
    <property type="entry name" value="beta-trefoil_Ricin_SPI"/>
    <property type="match status" value="1"/>
</dbReference>
<dbReference type="Gene3D" id="2.80.10.50">
    <property type="match status" value="1"/>
</dbReference>
<reference evidence="1 2" key="1">
    <citation type="submission" date="2024-01" db="EMBL/GenBank/DDBJ databases">
        <title>A draft genome for a cacao thread blight-causing isolate of Paramarasmius palmivorus.</title>
        <authorList>
            <person name="Baruah I.K."/>
            <person name="Bukari Y."/>
            <person name="Amoako-Attah I."/>
            <person name="Meinhardt L.W."/>
            <person name="Bailey B.A."/>
            <person name="Cohen S.P."/>
        </authorList>
    </citation>
    <scope>NUCLEOTIDE SEQUENCE [LARGE SCALE GENOMIC DNA]</scope>
    <source>
        <strain evidence="1 2">GH-12</strain>
    </source>
</reference>
<gene>
    <name evidence="1" type="ORF">VNI00_014984</name>
</gene>
<dbReference type="AlphaFoldDB" id="A0AAW0BN78"/>
<accession>A0AAW0BN78</accession>